<sequence>MNTEEKIKIIAKNLLFVEGRFYATTQQIAQSAGMDRTAIHYYFRTKAHLVDIIIGEMINEFPAPAWNDIKDLSLKDKLKRYIDFNTEKSKKYPYLDIYMITQNEFSEFGQKLFFPLAEMVPEISVCIHEGKTSYNNPLLFLADLISIVSGFLISVDFLREKSDIILSSSFYHQRAERIINLFLT</sequence>
<dbReference type="SUPFAM" id="SSF46689">
    <property type="entry name" value="Homeodomain-like"/>
    <property type="match status" value="1"/>
</dbReference>
<evidence type="ECO:0000256" key="1">
    <source>
        <dbReference type="ARBA" id="ARBA00023125"/>
    </source>
</evidence>
<dbReference type="EMBL" id="FNDW01000001">
    <property type="protein sequence ID" value="SDH69689.1"/>
    <property type="molecule type" value="Genomic_DNA"/>
</dbReference>
<proteinExistence type="predicted"/>
<gene>
    <name evidence="4" type="ORF">SAMN05421846_101595</name>
</gene>
<reference evidence="5" key="1">
    <citation type="submission" date="2016-10" db="EMBL/GenBank/DDBJ databases">
        <authorList>
            <person name="Varghese N."/>
            <person name="Submissions S."/>
        </authorList>
    </citation>
    <scope>NUCLEOTIDE SEQUENCE [LARGE SCALE GENOMIC DNA]</scope>
    <source>
        <strain evidence="5">DSM 17071</strain>
    </source>
</reference>
<dbReference type="AlphaFoldDB" id="A0A1G8EIY0"/>
<dbReference type="GO" id="GO:0003677">
    <property type="term" value="F:DNA binding"/>
    <property type="evidence" value="ECO:0007669"/>
    <property type="project" value="UniProtKB-UniRule"/>
</dbReference>
<evidence type="ECO:0000259" key="3">
    <source>
        <dbReference type="PROSITE" id="PS50977"/>
    </source>
</evidence>
<dbReference type="STRING" id="311334.SAMN05421846_101595"/>
<keyword evidence="5" id="KW-1185">Reference proteome</keyword>
<evidence type="ECO:0000256" key="2">
    <source>
        <dbReference type="PROSITE-ProRule" id="PRU00335"/>
    </source>
</evidence>
<dbReference type="RefSeq" id="WP_175443588.1">
    <property type="nucleotide sequence ID" value="NZ_FNDW01000001.1"/>
</dbReference>
<evidence type="ECO:0000313" key="5">
    <source>
        <dbReference type="Proteomes" id="UP000198869"/>
    </source>
</evidence>
<keyword evidence="1 2" id="KW-0238">DNA-binding</keyword>
<evidence type="ECO:0000313" key="4">
    <source>
        <dbReference type="EMBL" id="SDH69689.1"/>
    </source>
</evidence>
<dbReference type="Gene3D" id="1.10.357.10">
    <property type="entry name" value="Tetracycline Repressor, domain 2"/>
    <property type="match status" value="1"/>
</dbReference>
<dbReference type="InterPro" id="IPR009057">
    <property type="entry name" value="Homeodomain-like_sf"/>
</dbReference>
<protein>
    <submittedName>
        <fullName evidence="4">DNA-binding transcriptional regulator, AcrR family</fullName>
    </submittedName>
</protein>
<dbReference type="InterPro" id="IPR001647">
    <property type="entry name" value="HTH_TetR"/>
</dbReference>
<organism evidence="4 5">
    <name type="scientific">Chryseobacterium taeanense</name>
    <dbReference type="NCBI Taxonomy" id="311334"/>
    <lineage>
        <taxon>Bacteria</taxon>
        <taxon>Pseudomonadati</taxon>
        <taxon>Bacteroidota</taxon>
        <taxon>Flavobacteriia</taxon>
        <taxon>Flavobacteriales</taxon>
        <taxon>Weeksellaceae</taxon>
        <taxon>Chryseobacterium group</taxon>
        <taxon>Chryseobacterium</taxon>
    </lineage>
</organism>
<name>A0A1G8EIY0_9FLAO</name>
<dbReference type="Proteomes" id="UP000198869">
    <property type="component" value="Unassembled WGS sequence"/>
</dbReference>
<accession>A0A1G8EIY0</accession>
<feature type="domain" description="HTH tetR-type" evidence="3">
    <location>
        <begin position="1"/>
        <end position="61"/>
    </location>
</feature>
<feature type="DNA-binding region" description="H-T-H motif" evidence="2">
    <location>
        <begin position="24"/>
        <end position="43"/>
    </location>
</feature>
<dbReference type="PROSITE" id="PS50977">
    <property type="entry name" value="HTH_TETR_2"/>
    <property type="match status" value="1"/>
</dbReference>
<dbReference type="Pfam" id="PF00440">
    <property type="entry name" value="TetR_N"/>
    <property type="match status" value="1"/>
</dbReference>